<evidence type="ECO:0000256" key="5">
    <source>
        <dbReference type="ARBA" id="ARBA00023002"/>
    </source>
</evidence>
<keyword evidence="6" id="KW-1015">Disulfide bond</keyword>
<keyword evidence="3" id="KW-0285">Flavoprotein</keyword>
<dbReference type="Pfam" id="PF07992">
    <property type="entry name" value="Pyr_redox_2"/>
    <property type="match status" value="1"/>
</dbReference>
<dbReference type="OrthoDB" id="9806179at2"/>
<keyword evidence="4" id="KW-0274">FAD</keyword>
<dbReference type="InterPro" id="IPR008255">
    <property type="entry name" value="Pyr_nucl-diS_OxRdtase_2_AS"/>
</dbReference>
<name>A0A2U2C5P3_9RHOB</name>
<dbReference type="Gene3D" id="3.50.50.60">
    <property type="entry name" value="FAD/NAD(P)-binding domain"/>
    <property type="match status" value="2"/>
</dbReference>
<proteinExistence type="inferred from homology"/>
<evidence type="ECO:0000256" key="3">
    <source>
        <dbReference type="ARBA" id="ARBA00022630"/>
    </source>
</evidence>
<feature type="domain" description="FAD/NAD(P)-binding" evidence="8">
    <location>
        <begin position="7"/>
        <end position="291"/>
    </location>
</feature>
<sequence>MSGMALDILIVGAGVAGMEAARVAAAEGAKVLVVERMGPGGQVATVDRITNFPGHDEIGGFELGPMLQDAADEAGAEFVLSEVAALAPVAGGWRAAVDGTPLDARCVILACGSERRALGVPGESAYAGRGVSHCASCDGGFFRGETVVVVGGGDSALDEALVLAPMVGSVVLVLRGTEFRATQGQETALAGQPNITVLRETEVIEVQGDDSGMTGVVLRDGGGTRVLPARGLFVYVGLTPRTALAEGLAERDQDGRLVVSGRMETTAPGLFAAGDIRQGSRALLAEALEDGQKAARAALGFLQTGLAAGQQG</sequence>
<evidence type="ECO:0000256" key="7">
    <source>
        <dbReference type="ARBA" id="ARBA00023284"/>
    </source>
</evidence>
<evidence type="ECO:0000313" key="10">
    <source>
        <dbReference type="Proteomes" id="UP000244940"/>
    </source>
</evidence>
<dbReference type="EMBL" id="QEYD01000013">
    <property type="protein sequence ID" value="PWE27114.1"/>
    <property type="molecule type" value="Genomic_DNA"/>
</dbReference>
<dbReference type="InterPro" id="IPR023753">
    <property type="entry name" value="FAD/NAD-binding_dom"/>
</dbReference>
<dbReference type="PROSITE" id="PS00573">
    <property type="entry name" value="PYRIDINE_REDOX_2"/>
    <property type="match status" value="1"/>
</dbReference>
<dbReference type="AlphaFoldDB" id="A0A2U2C5P3"/>
<dbReference type="PANTHER" id="PTHR48105">
    <property type="entry name" value="THIOREDOXIN REDUCTASE 1-RELATED-RELATED"/>
    <property type="match status" value="1"/>
</dbReference>
<organism evidence="9 10">
    <name type="scientific">Pararhodobacter marinus</name>
    <dbReference type="NCBI Taxonomy" id="2184063"/>
    <lineage>
        <taxon>Bacteria</taxon>
        <taxon>Pseudomonadati</taxon>
        <taxon>Pseudomonadota</taxon>
        <taxon>Alphaproteobacteria</taxon>
        <taxon>Rhodobacterales</taxon>
        <taxon>Paracoccaceae</taxon>
        <taxon>Pararhodobacter</taxon>
    </lineage>
</organism>
<dbReference type="InterPro" id="IPR036188">
    <property type="entry name" value="FAD/NAD-bd_sf"/>
</dbReference>
<evidence type="ECO:0000256" key="6">
    <source>
        <dbReference type="ARBA" id="ARBA00023157"/>
    </source>
</evidence>
<evidence type="ECO:0000256" key="1">
    <source>
        <dbReference type="ARBA" id="ARBA00009333"/>
    </source>
</evidence>
<evidence type="ECO:0000256" key="4">
    <source>
        <dbReference type="ARBA" id="ARBA00022827"/>
    </source>
</evidence>
<evidence type="ECO:0000313" key="9">
    <source>
        <dbReference type="EMBL" id="PWE27114.1"/>
    </source>
</evidence>
<keyword evidence="10" id="KW-1185">Reference proteome</keyword>
<keyword evidence="5" id="KW-0560">Oxidoreductase</keyword>
<dbReference type="SUPFAM" id="SSF51905">
    <property type="entry name" value="FAD/NAD(P)-binding domain"/>
    <property type="match status" value="1"/>
</dbReference>
<evidence type="ECO:0000256" key="2">
    <source>
        <dbReference type="ARBA" id="ARBA00018719"/>
    </source>
</evidence>
<dbReference type="InterPro" id="IPR050097">
    <property type="entry name" value="Ferredoxin-NADP_redctase_2"/>
</dbReference>
<accession>A0A2U2C5P3</accession>
<dbReference type="Proteomes" id="UP000244940">
    <property type="component" value="Unassembled WGS sequence"/>
</dbReference>
<evidence type="ECO:0000259" key="8">
    <source>
        <dbReference type="Pfam" id="PF07992"/>
    </source>
</evidence>
<keyword evidence="7" id="KW-0676">Redox-active center</keyword>
<comment type="similarity">
    <text evidence="1">Belongs to the class-II pyridine nucleotide-disulfide oxidoreductase family.</text>
</comment>
<dbReference type="GeneID" id="94367011"/>
<protein>
    <recommendedName>
        <fullName evidence="2">Thioredoxin reductase</fullName>
    </recommendedName>
</protein>
<comment type="caution">
    <text evidence="9">The sequence shown here is derived from an EMBL/GenBank/DDBJ whole genome shotgun (WGS) entry which is preliminary data.</text>
</comment>
<dbReference type="RefSeq" id="WP_109534961.1">
    <property type="nucleotide sequence ID" value="NZ_QEYD01000013.1"/>
</dbReference>
<gene>
    <name evidence="9" type="ORF">C4N9_19125</name>
</gene>
<dbReference type="PRINTS" id="PR00368">
    <property type="entry name" value="FADPNR"/>
</dbReference>
<reference evidence="9 10" key="1">
    <citation type="submission" date="2018-05" db="EMBL/GenBank/DDBJ databases">
        <title>Pararhodobacter marina sp. nov., isolated from deep-sea water of the Indian Ocean.</title>
        <authorList>
            <person name="Lai Q.Sr."/>
            <person name="Liu X."/>
            <person name="Shao Z."/>
        </authorList>
    </citation>
    <scope>NUCLEOTIDE SEQUENCE [LARGE SCALE GENOMIC DNA]</scope>
    <source>
        <strain evidence="9 10">CIC4N-9</strain>
    </source>
</reference>
<dbReference type="GO" id="GO:0016668">
    <property type="term" value="F:oxidoreductase activity, acting on a sulfur group of donors, NAD(P) as acceptor"/>
    <property type="evidence" value="ECO:0007669"/>
    <property type="project" value="UniProtKB-ARBA"/>
</dbReference>
<dbReference type="PRINTS" id="PR00469">
    <property type="entry name" value="PNDRDTASEII"/>
</dbReference>